<accession>A0ABS4J2C6</accession>
<evidence type="ECO:0000313" key="2">
    <source>
        <dbReference type="Proteomes" id="UP001519287"/>
    </source>
</evidence>
<dbReference type="EMBL" id="JAGGLB010000018">
    <property type="protein sequence ID" value="MBP1993406.1"/>
    <property type="molecule type" value="Genomic_DNA"/>
</dbReference>
<proteinExistence type="predicted"/>
<organism evidence="1 2">
    <name type="scientific">Paenibacillus eucommiae</name>
    <dbReference type="NCBI Taxonomy" id="1355755"/>
    <lineage>
        <taxon>Bacteria</taxon>
        <taxon>Bacillati</taxon>
        <taxon>Bacillota</taxon>
        <taxon>Bacilli</taxon>
        <taxon>Bacillales</taxon>
        <taxon>Paenibacillaceae</taxon>
        <taxon>Paenibacillus</taxon>
    </lineage>
</organism>
<dbReference type="RefSeq" id="WP_209975219.1">
    <property type="nucleotide sequence ID" value="NZ_JAGGLB010000018.1"/>
</dbReference>
<name>A0ABS4J2C6_9BACL</name>
<evidence type="ECO:0000313" key="1">
    <source>
        <dbReference type="EMBL" id="MBP1993406.1"/>
    </source>
</evidence>
<protein>
    <submittedName>
        <fullName evidence="1">Uncharacterized protein</fullName>
    </submittedName>
</protein>
<sequence length="78" mass="8604">MSYVSIGIMRAGKTLELGRASLNPEGVFGITYFAPGHTDTNDSFGVKFLRTFYGRRSNNTIEDLGSLAKQMSYPCAQF</sequence>
<reference evidence="1 2" key="1">
    <citation type="submission" date="2021-03" db="EMBL/GenBank/DDBJ databases">
        <title>Genomic Encyclopedia of Type Strains, Phase IV (KMG-IV): sequencing the most valuable type-strain genomes for metagenomic binning, comparative biology and taxonomic classification.</title>
        <authorList>
            <person name="Goeker M."/>
        </authorList>
    </citation>
    <scope>NUCLEOTIDE SEQUENCE [LARGE SCALE GENOMIC DNA]</scope>
    <source>
        <strain evidence="1 2">DSM 26048</strain>
    </source>
</reference>
<dbReference type="Proteomes" id="UP001519287">
    <property type="component" value="Unassembled WGS sequence"/>
</dbReference>
<keyword evidence="2" id="KW-1185">Reference proteome</keyword>
<gene>
    <name evidence="1" type="ORF">J2Z66_005027</name>
</gene>
<comment type="caution">
    <text evidence="1">The sequence shown here is derived from an EMBL/GenBank/DDBJ whole genome shotgun (WGS) entry which is preliminary data.</text>
</comment>